<dbReference type="CDD" id="cd00609">
    <property type="entry name" value="AAT_like"/>
    <property type="match status" value="1"/>
</dbReference>
<dbReference type="SUPFAM" id="SSF81901">
    <property type="entry name" value="HCP-like"/>
    <property type="match status" value="1"/>
</dbReference>
<comment type="catalytic activity">
    <reaction evidence="9">
        <text>an aromatic L-alpha-amino acid + 2-oxoglutarate = an aromatic oxo-acid + L-glutamate</text>
        <dbReference type="Rhea" id="RHEA:17533"/>
        <dbReference type="ChEBI" id="CHEBI:16810"/>
        <dbReference type="ChEBI" id="CHEBI:29985"/>
        <dbReference type="ChEBI" id="CHEBI:73309"/>
        <dbReference type="ChEBI" id="CHEBI:84824"/>
        <dbReference type="EC" id="2.6.1.57"/>
    </reaction>
</comment>
<dbReference type="GO" id="GO:0016787">
    <property type="term" value="F:hydrolase activity"/>
    <property type="evidence" value="ECO:0007669"/>
    <property type="project" value="UniProtKB-KW"/>
</dbReference>
<dbReference type="PANTHER" id="PTHR46430">
    <property type="entry name" value="PROTEIN SKT5-RELATED"/>
    <property type="match status" value="1"/>
</dbReference>
<evidence type="ECO:0000313" key="14">
    <source>
        <dbReference type="Proteomes" id="UP000249619"/>
    </source>
</evidence>
<dbReference type="InterPro" id="IPR004839">
    <property type="entry name" value="Aminotransferase_I/II_large"/>
</dbReference>
<evidence type="ECO:0000256" key="11">
    <source>
        <dbReference type="SAM" id="MobiDB-lite"/>
    </source>
</evidence>
<evidence type="ECO:0000256" key="7">
    <source>
        <dbReference type="ARBA" id="ARBA00022737"/>
    </source>
</evidence>
<dbReference type="Pfam" id="PF00155">
    <property type="entry name" value="Aminotran_1_2"/>
    <property type="match status" value="1"/>
</dbReference>
<feature type="compositionally biased region" description="Basic and acidic residues" evidence="11">
    <location>
        <begin position="823"/>
        <end position="836"/>
    </location>
</feature>
<evidence type="ECO:0000256" key="10">
    <source>
        <dbReference type="ARBA" id="ARBA00067014"/>
    </source>
</evidence>
<feature type="compositionally biased region" description="Basic and acidic residues" evidence="11">
    <location>
        <begin position="143"/>
        <end position="152"/>
    </location>
</feature>
<dbReference type="InterPro" id="IPR015421">
    <property type="entry name" value="PyrdxlP-dep_Trfase_major"/>
</dbReference>
<evidence type="ECO:0000256" key="5">
    <source>
        <dbReference type="ARBA" id="ARBA00022576"/>
    </source>
</evidence>
<sequence length="1391" mass="152960">MTPPLPDAHSAGRVPKHSAQPGAQLPLSNIHAPSYCKAEFPPHPHSRFAKSSLFPREPPLIPCIPPSPPNRIKPNQTSIVLVSQGHTPSRLLSKPSAAASITIRLCIRETPPTHTEGHLREPLWSPAATASQVIDVGHYTVTRSEEGGKRNNVEVMPEATSTPPSRALPPLPLHEEAYGAARPESNALRSSQHPKPAPHSSARHPSIPSFNLDDRNETIAGGRDSRQSDSSFNQSSNGHSRTPSRETPDIGANRYSAGSIPATQNIPFRQLHISNGSYGSRYSHVAEMDVANSHDETEHIYTPREQYQPGYFPDQPTPPAATHPPRETARSPTAGSQHSSNNNSGRSSRVYSYGGEGPLQVPRSTVPRPSSAYTLGSELNVQGRTQSPRLSAVGPPSPHGSPNPHARQVSSTRRSPDVRPESSYIDLTNLPYNQQVAPVTNFGNAGLRGVVGQNASLLDEKKTLEMYRANVKKTQDSSVQYEFALFMIQVAREVMATEGTNSEHGMSSTDLLKEARQILQKLADRSYPFAQYYLADGYASGLFNKDKPDYDRAFPLFVAASKHGHAESGFRTALCYEFGWGCGKNYAKAVQFYRAAASKNHPGAATRLGKACLTGDMGLQNKYREGLKWLKRASESADFQYNIAPYELALLHETGYGDDIFKDEVYAVQLFTQAAELGNSNAALKLGEAYEHGLLRCPKDAALSVHYYNCAAQADIPEAMMNLCAWYLVGAEPVLEKDENEAYEWAKKAAGHGLPKAEYACGYFTEMGIGCRRDPLEANVWYVKAADSGDERAKQRLAIIQAAASGQPHSSANGNDKNKLKKEKGGKEKDPKEKDENCVVMLRSSTLSTPHSHIEVSAVSDTSGVTIPNPLAAPVQSNEIPTRRKKTSAAQWGVAAPSDTANFRLRSYDHKPKAKSWSQIMTNEATIRKGNSLKEAAKFLGTPGIISLGGGLPSSEYFPFEELSIKVPQIGHFSEAETKESGVTITAGKHDLAENKSNFDIATAFNYGQGSGSAQLLRFMTEHTELVHNPPYQDWRCTMTVGSTSATDMLLRMFTRPGDMILSEEYTFSAFVETARPMGVRVCGIPVDSEGLLPIEMDKILSNWDQGARGARKPHLLYTVPTGQNPTGATQSASRRRQLYAVCQKHDIHILEDEPYYFLQMQPYTGPNAPAVPLPSSHAEFIESLVPSYLSLDTDGRVIRMDSFSKVIAPGSRIGWLTAPAQVIERYSKHADVSTQNPAGMAQLILFKLLDEHWGHAGYLDWLLHIRLQYTQRRDIILAACAKYLPTEVMAWKPPMAGMFHWMQVDFRKHPAYPEKSIETIEESIFMRVIDHGALVMRGSWFYADAEEEHDTLFFRATYAAAPGEKIEEGIRRLGEAVREEFGLGAYAKGS</sequence>
<dbReference type="GO" id="GO:0008793">
    <property type="term" value="F:aromatic-amino-acid transaminase activity"/>
    <property type="evidence" value="ECO:0007669"/>
    <property type="project" value="RHEA"/>
</dbReference>
<dbReference type="EMBL" id="QGDH01000110">
    <property type="protein sequence ID" value="RAR06801.1"/>
    <property type="molecule type" value="Genomic_DNA"/>
</dbReference>
<comment type="similarity">
    <text evidence="3">Belongs to the class-I pyridoxal-phosphate-dependent aminotransferase family.</text>
</comment>
<dbReference type="Gene3D" id="3.40.640.10">
    <property type="entry name" value="Type I PLP-dependent aspartate aminotransferase-like (Major domain)"/>
    <property type="match status" value="1"/>
</dbReference>
<keyword evidence="7" id="KW-0677">Repeat</keyword>
<feature type="compositionally biased region" description="Low complexity" evidence="11">
    <location>
        <begin position="228"/>
        <end position="237"/>
    </location>
</feature>
<evidence type="ECO:0000256" key="4">
    <source>
        <dbReference type="ARBA" id="ARBA00022490"/>
    </source>
</evidence>
<dbReference type="PANTHER" id="PTHR46430:SF1">
    <property type="entry name" value="CHITIN SYNTHASE REGULATOR SKT5-RELATED"/>
    <property type="match status" value="1"/>
</dbReference>
<comment type="caution">
    <text evidence="13">The sequence shown here is derived from an EMBL/GenBank/DDBJ whole genome shotgun (WGS) entry which is preliminary data.</text>
</comment>
<dbReference type="Gene3D" id="1.25.40.10">
    <property type="entry name" value="Tetratricopeptide repeat domain"/>
    <property type="match status" value="2"/>
</dbReference>
<dbReference type="SUPFAM" id="SSF53383">
    <property type="entry name" value="PLP-dependent transferases"/>
    <property type="match status" value="1"/>
</dbReference>
<feature type="region of interest" description="Disordered" evidence="11">
    <location>
        <begin position="803"/>
        <end position="836"/>
    </location>
</feature>
<dbReference type="InterPro" id="IPR011990">
    <property type="entry name" value="TPR-like_helical_dom_sf"/>
</dbReference>
<organism evidence="13 14">
    <name type="scientific">Stemphylium lycopersici</name>
    <name type="common">Tomato gray leaf spot disease fungus</name>
    <name type="synonym">Thyrospora lycopersici</name>
    <dbReference type="NCBI Taxonomy" id="183478"/>
    <lineage>
        <taxon>Eukaryota</taxon>
        <taxon>Fungi</taxon>
        <taxon>Dikarya</taxon>
        <taxon>Ascomycota</taxon>
        <taxon>Pezizomycotina</taxon>
        <taxon>Dothideomycetes</taxon>
        <taxon>Pleosporomycetidae</taxon>
        <taxon>Pleosporales</taxon>
        <taxon>Pleosporineae</taxon>
        <taxon>Pleosporaceae</taxon>
        <taxon>Stemphylium</taxon>
    </lineage>
</organism>
<comment type="subcellular location">
    <subcellularLocation>
        <location evidence="2">Cytoplasm</location>
    </subcellularLocation>
</comment>
<proteinExistence type="inferred from homology"/>
<dbReference type="GO" id="GO:0030170">
    <property type="term" value="F:pyridoxal phosphate binding"/>
    <property type="evidence" value="ECO:0007669"/>
    <property type="project" value="InterPro"/>
</dbReference>
<dbReference type="FunFam" id="3.40.640.10:FF:000074">
    <property type="entry name" value="Aromatic amino acid aminotransferase"/>
    <property type="match status" value="1"/>
</dbReference>
<dbReference type="SMART" id="SM00671">
    <property type="entry name" value="SEL1"/>
    <property type="match status" value="7"/>
</dbReference>
<evidence type="ECO:0000256" key="8">
    <source>
        <dbReference type="ARBA" id="ARBA00022898"/>
    </source>
</evidence>
<reference evidence="14" key="1">
    <citation type="submission" date="2018-05" db="EMBL/GenBank/DDBJ databases">
        <title>Draft genome sequence of Stemphylium lycopersici strain CIDEFI 213.</title>
        <authorList>
            <person name="Medina R."/>
            <person name="Franco M.E.E."/>
            <person name="Lucentini C.G."/>
            <person name="Saparrat M.C.N."/>
            <person name="Balatti P.A."/>
        </authorList>
    </citation>
    <scope>NUCLEOTIDE SEQUENCE [LARGE SCALE GENOMIC DNA]</scope>
    <source>
        <strain evidence="14">CIDEFI 213</strain>
    </source>
</reference>
<feature type="region of interest" description="Disordered" evidence="11">
    <location>
        <begin position="306"/>
        <end position="373"/>
    </location>
</feature>
<protein>
    <recommendedName>
        <fullName evidence="10">aromatic-amino-acid transaminase</fullName>
        <ecNumber evidence="10">2.6.1.57</ecNumber>
    </recommendedName>
</protein>
<evidence type="ECO:0000256" key="9">
    <source>
        <dbReference type="ARBA" id="ARBA00051993"/>
    </source>
</evidence>
<feature type="compositionally biased region" description="Basic and acidic residues" evidence="11">
    <location>
        <begin position="212"/>
        <end position="227"/>
    </location>
</feature>
<dbReference type="Proteomes" id="UP000249619">
    <property type="component" value="Unassembled WGS sequence"/>
</dbReference>
<keyword evidence="6" id="KW-0808">Transferase</keyword>
<name>A0A364MXV6_STELY</name>
<keyword evidence="5" id="KW-0032">Aminotransferase</keyword>
<feature type="region of interest" description="Disordered" evidence="11">
    <location>
        <begin position="1"/>
        <end position="28"/>
    </location>
</feature>
<dbReference type="InterPro" id="IPR015424">
    <property type="entry name" value="PyrdxlP-dep_Trfase"/>
</dbReference>
<dbReference type="GO" id="GO:0005737">
    <property type="term" value="C:cytoplasm"/>
    <property type="evidence" value="ECO:0007669"/>
    <property type="project" value="UniProtKB-SubCell"/>
</dbReference>
<evidence type="ECO:0000256" key="1">
    <source>
        <dbReference type="ARBA" id="ARBA00001933"/>
    </source>
</evidence>
<dbReference type="Pfam" id="PF08238">
    <property type="entry name" value="Sel1"/>
    <property type="match status" value="7"/>
</dbReference>
<keyword evidence="14" id="KW-1185">Reference proteome</keyword>
<feature type="domain" description="Aminotransferase class I/classII large" evidence="12">
    <location>
        <begin position="1001"/>
        <end position="1374"/>
    </location>
</feature>
<dbReference type="OrthoDB" id="272077at2759"/>
<keyword evidence="4" id="KW-0963">Cytoplasm</keyword>
<evidence type="ECO:0000256" key="2">
    <source>
        <dbReference type="ARBA" id="ARBA00004496"/>
    </source>
</evidence>
<evidence type="ECO:0000313" key="13">
    <source>
        <dbReference type="EMBL" id="RAR06801.1"/>
    </source>
</evidence>
<comment type="cofactor">
    <cofactor evidence="1">
        <name>pyridoxal 5'-phosphate</name>
        <dbReference type="ChEBI" id="CHEBI:597326"/>
    </cofactor>
</comment>
<keyword evidence="13" id="KW-0378">Hydrolase</keyword>
<evidence type="ECO:0000256" key="6">
    <source>
        <dbReference type="ARBA" id="ARBA00022679"/>
    </source>
</evidence>
<feature type="compositionally biased region" description="Low complexity" evidence="11">
    <location>
        <begin position="339"/>
        <end position="353"/>
    </location>
</feature>
<dbReference type="EC" id="2.6.1.57" evidence="10"/>
<feature type="region of interest" description="Disordered" evidence="11">
    <location>
        <begin position="141"/>
        <end position="261"/>
    </location>
</feature>
<dbReference type="InterPro" id="IPR006597">
    <property type="entry name" value="Sel1-like"/>
</dbReference>
<evidence type="ECO:0000256" key="3">
    <source>
        <dbReference type="ARBA" id="ARBA00007441"/>
    </source>
</evidence>
<evidence type="ECO:0000259" key="12">
    <source>
        <dbReference type="Pfam" id="PF00155"/>
    </source>
</evidence>
<dbReference type="STRING" id="183478.A0A364MXV6"/>
<feature type="region of interest" description="Disordered" evidence="11">
    <location>
        <begin position="387"/>
        <end position="424"/>
    </location>
</feature>
<accession>A0A364MXV6</accession>
<keyword evidence="8" id="KW-0663">Pyridoxal phosphate</keyword>
<dbReference type="InterPro" id="IPR051726">
    <property type="entry name" value="Chitin_Synth_Reg"/>
</dbReference>
<gene>
    <name evidence="13" type="ORF">DDE83_006802</name>
</gene>